<dbReference type="InterPro" id="IPR013685">
    <property type="entry name" value="POTRA_FtsQ_type"/>
</dbReference>
<evidence type="ECO:0000259" key="9">
    <source>
        <dbReference type="PROSITE" id="PS51779"/>
    </source>
</evidence>
<evidence type="ECO:0000256" key="5">
    <source>
        <dbReference type="ARBA" id="ARBA00022989"/>
    </source>
</evidence>
<protein>
    <recommendedName>
        <fullName evidence="8">Cell division protein DivIB</fullName>
    </recommendedName>
</protein>
<dbReference type="Pfam" id="PF08478">
    <property type="entry name" value="POTRA_1"/>
    <property type="match status" value="1"/>
</dbReference>
<dbReference type="PANTHER" id="PTHR37820:SF1">
    <property type="entry name" value="CELL DIVISION PROTEIN FTSQ"/>
    <property type="match status" value="1"/>
</dbReference>
<dbReference type="EMBL" id="LARY01000001">
    <property type="protein sequence ID" value="RDX02341.1"/>
    <property type="molecule type" value="Genomic_DNA"/>
</dbReference>
<keyword evidence="5 8" id="KW-1133">Transmembrane helix</keyword>
<dbReference type="InterPro" id="IPR026580">
    <property type="entry name" value="DivIB"/>
</dbReference>
<proteinExistence type="inferred from homology"/>
<gene>
    <name evidence="8" type="primary">divIB</name>
    <name evidence="10" type="ORF">UR08_02155</name>
</gene>
<keyword evidence="7 8" id="KW-0131">Cell cycle</keyword>
<evidence type="ECO:0000256" key="6">
    <source>
        <dbReference type="ARBA" id="ARBA00023136"/>
    </source>
</evidence>
<dbReference type="PANTHER" id="PTHR37820">
    <property type="entry name" value="CELL DIVISION PROTEIN DIVIB"/>
    <property type="match status" value="1"/>
</dbReference>
<evidence type="ECO:0000256" key="8">
    <source>
        <dbReference type="HAMAP-Rule" id="MF_00912"/>
    </source>
</evidence>
<dbReference type="Pfam" id="PF03799">
    <property type="entry name" value="FtsQ_DivIB_C"/>
    <property type="match status" value="1"/>
</dbReference>
<dbReference type="GO" id="GO:0043093">
    <property type="term" value="P:FtsZ-dependent cytokinesis"/>
    <property type="evidence" value="ECO:0007669"/>
    <property type="project" value="UniProtKB-UniRule"/>
</dbReference>
<dbReference type="GO" id="GO:0032153">
    <property type="term" value="C:cell division site"/>
    <property type="evidence" value="ECO:0007669"/>
    <property type="project" value="UniProtKB-UniRule"/>
</dbReference>
<dbReference type="InterPro" id="IPR034746">
    <property type="entry name" value="POTRA"/>
</dbReference>
<evidence type="ECO:0000256" key="7">
    <source>
        <dbReference type="ARBA" id="ARBA00023306"/>
    </source>
</evidence>
<dbReference type="InterPro" id="IPR050487">
    <property type="entry name" value="FtsQ_DivIB"/>
</dbReference>
<comment type="caution">
    <text evidence="10">The sequence shown here is derived from an EMBL/GenBank/DDBJ whole genome shotgun (WGS) entry which is preliminary data.</text>
</comment>
<keyword evidence="6 8" id="KW-0472">Membrane</keyword>
<keyword evidence="2 8" id="KW-1003">Cell membrane</keyword>
<dbReference type="Proteomes" id="UP000257055">
    <property type="component" value="Unassembled WGS sequence"/>
</dbReference>
<evidence type="ECO:0000256" key="4">
    <source>
        <dbReference type="ARBA" id="ARBA00022692"/>
    </source>
</evidence>
<dbReference type="Gene3D" id="3.10.20.310">
    <property type="entry name" value="membrane protein fhac"/>
    <property type="match status" value="1"/>
</dbReference>
<comment type="function">
    <text evidence="8">Cell division protein that may be involved in stabilizing or promoting the assembly of the division complex.</text>
</comment>
<accession>A0A3D8TTP6</accession>
<organism evidence="10 11">
    <name type="scientific">Listeria kieliensis</name>
    <dbReference type="NCBI Taxonomy" id="1621700"/>
    <lineage>
        <taxon>Bacteria</taxon>
        <taxon>Bacillati</taxon>
        <taxon>Bacillota</taxon>
        <taxon>Bacilli</taxon>
        <taxon>Bacillales</taxon>
        <taxon>Listeriaceae</taxon>
        <taxon>Listeria</taxon>
    </lineage>
</organism>
<dbReference type="RefSeq" id="WP_115752019.1">
    <property type="nucleotide sequence ID" value="NZ_LARY01000001.1"/>
</dbReference>
<dbReference type="AlphaFoldDB" id="A0A3D8TTP6"/>
<evidence type="ECO:0000256" key="1">
    <source>
        <dbReference type="ARBA" id="ARBA00004370"/>
    </source>
</evidence>
<evidence type="ECO:0000256" key="2">
    <source>
        <dbReference type="ARBA" id="ARBA00022475"/>
    </source>
</evidence>
<keyword evidence="4 8" id="KW-0812">Transmembrane</keyword>
<comment type="subcellular location">
    <subcellularLocation>
        <location evidence="8">Cell membrane</location>
        <topology evidence="8">Single-pass type II membrane protein</topology>
    </subcellularLocation>
    <subcellularLocation>
        <location evidence="1">Membrane</location>
    </subcellularLocation>
    <text evidence="8">Localizes to the division septum.</text>
</comment>
<name>A0A3D8TTP6_9LIST</name>
<dbReference type="PROSITE" id="PS51779">
    <property type="entry name" value="POTRA"/>
    <property type="match status" value="1"/>
</dbReference>
<keyword evidence="11" id="KW-1185">Reference proteome</keyword>
<keyword evidence="3 8" id="KW-0132">Cell division</keyword>
<dbReference type="InterPro" id="IPR005548">
    <property type="entry name" value="Cell_div_FtsQ/DivIB_C"/>
</dbReference>
<sequence length="261" mass="30238">MAKNKKVVSIESRIPELKKYRKKRLIRHLILLIGFFVLLILATLYFLSPISKVETIYVSGNRELTEQDVRSDSGIQKGDYMIATNNKNVEEQLEKNKMIKKATVEKSRLRAIKIKITEYKTIGYQPRDGFYYEILENGELLLERARKFPIGNRVLFFNFKNDDVLKDMVKEWKKLPVSVQNAVSEIHLEPTKSDPEHILLYMNDGNQVTATIHGFAEKMSYYPSISAQLNAGQKGVIDLEVGAYFESYYKKKQEKEKADSE</sequence>
<feature type="transmembrane region" description="Helical" evidence="8">
    <location>
        <begin position="25"/>
        <end position="47"/>
    </location>
</feature>
<dbReference type="Gene3D" id="3.40.50.10960">
    <property type="match status" value="1"/>
</dbReference>
<evidence type="ECO:0000313" key="11">
    <source>
        <dbReference type="Proteomes" id="UP000257055"/>
    </source>
</evidence>
<dbReference type="GO" id="GO:0005886">
    <property type="term" value="C:plasma membrane"/>
    <property type="evidence" value="ECO:0007669"/>
    <property type="project" value="UniProtKB-SubCell"/>
</dbReference>
<evidence type="ECO:0000313" key="10">
    <source>
        <dbReference type="EMBL" id="RDX02341.1"/>
    </source>
</evidence>
<comment type="similarity">
    <text evidence="8">Belongs to the FtsQ/DivIB family. DivIB subfamily.</text>
</comment>
<reference evidence="11" key="1">
    <citation type="submission" date="2015-04" db="EMBL/GenBank/DDBJ databases">
        <authorList>
            <person name="Schardt J."/>
            <person name="Mueller-Herbst S."/>
            <person name="Scherer S."/>
            <person name="Huptas C."/>
        </authorList>
    </citation>
    <scope>NUCLEOTIDE SEQUENCE [LARGE SCALE GENOMIC DNA]</scope>
    <source>
        <strain evidence="11">Kiel-L1</strain>
    </source>
</reference>
<evidence type="ECO:0000256" key="3">
    <source>
        <dbReference type="ARBA" id="ARBA00022618"/>
    </source>
</evidence>
<feature type="domain" description="POTRA" evidence="9">
    <location>
        <begin position="51"/>
        <end position="119"/>
    </location>
</feature>
<dbReference type="HAMAP" id="MF_00912">
    <property type="entry name" value="DivIB"/>
    <property type="match status" value="1"/>
</dbReference>